<name>A0AB39I4E1_9PSED</name>
<keyword evidence="2" id="KW-1003">Cell membrane</keyword>
<feature type="transmembrane region" description="Helical" evidence="6">
    <location>
        <begin position="202"/>
        <end position="224"/>
    </location>
</feature>
<accession>A0AB39I4E1</accession>
<comment type="subcellular location">
    <subcellularLocation>
        <location evidence="1">Cell membrane</location>
        <topology evidence="1">Multi-pass membrane protein</topology>
    </subcellularLocation>
</comment>
<evidence type="ECO:0000256" key="5">
    <source>
        <dbReference type="ARBA" id="ARBA00023136"/>
    </source>
</evidence>
<evidence type="ECO:0000313" key="7">
    <source>
        <dbReference type="EMBL" id="XDK37620.1"/>
    </source>
</evidence>
<keyword evidence="5 6" id="KW-0472">Membrane</keyword>
<keyword evidence="3 6" id="KW-0812">Transmembrane</keyword>
<evidence type="ECO:0000256" key="2">
    <source>
        <dbReference type="ARBA" id="ARBA00022475"/>
    </source>
</evidence>
<evidence type="ECO:0000256" key="3">
    <source>
        <dbReference type="ARBA" id="ARBA00022692"/>
    </source>
</evidence>
<dbReference type="EMBL" id="CP162607">
    <property type="protein sequence ID" value="XDK37620.1"/>
    <property type="molecule type" value="Genomic_DNA"/>
</dbReference>
<dbReference type="AlphaFoldDB" id="A0AB39I4E1"/>
<feature type="transmembrane region" description="Helical" evidence="6">
    <location>
        <begin position="167"/>
        <end position="190"/>
    </location>
</feature>
<gene>
    <name evidence="7" type="ORF">AB4Y39_02710</name>
</gene>
<feature type="transmembrane region" description="Helical" evidence="6">
    <location>
        <begin position="292"/>
        <end position="317"/>
    </location>
</feature>
<feature type="transmembrane region" description="Helical" evidence="6">
    <location>
        <begin position="108"/>
        <end position="127"/>
    </location>
</feature>
<keyword evidence="4 6" id="KW-1133">Transmembrane helix</keyword>
<organism evidence="7">
    <name type="scientific">Pseudomonas sp. Hg7Tf</name>
    <dbReference type="NCBI Taxonomy" id="3236988"/>
    <lineage>
        <taxon>Bacteria</taxon>
        <taxon>Pseudomonadati</taxon>
        <taxon>Pseudomonadota</taxon>
        <taxon>Gammaproteobacteria</taxon>
        <taxon>Pseudomonadales</taxon>
        <taxon>Pseudomonadaceae</taxon>
        <taxon>Pseudomonas</taxon>
    </lineage>
</organism>
<evidence type="ECO:0000256" key="1">
    <source>
        <dbReference type="ARBA" id="ARBA00004651"/>
    </source>
</evidence>
<dbReference type="InterPro" id="IPR050833">
    <property type="entry name" value="Poly_Biosynth_Transport"/>
</dbReference>
<dbReference type="PANTHER" id="PTHR30250">
    <property type="entry name" value="PST FAMILY PREDICTED COLANIC ACID TRANSPORTER"/>
    <property type="match status" value="1"/>
</dbReference>
<evidence type="ECO:0000256" key="6">
    <source>
        <dbReference type="SAM" id="Phobius"/>
    </source>
</evidence>
<proteinExistence type="predicted"/>
<feature type="transmembrane region" description="Helical" evidence="6">
    <location>
        <begin position="39"/>
        <end position="62"/>
    </location>
</feature>
<feature type="transmembrane region" description="Helical" evidence="6">
    <location>
        <begin position="244"/>
        <end position="271"/>
    </location>
</feature>
<feature type="transmembrane region" description="Helical" evidence="6">
    <location>
        <begin position="329"/>
        <end position="352"/>
    </location>
</feature>
<evidence type="ECO:0000256" key="4">
    <source>
        <dbReference type="ARBA" id="ARBA00022989"/>
    </source>
</evidence>
<feature type="transmembrane region" description="Helical" evidence="6">
    <location>
        <begin position="384"/>
        <end position="406"/>
    </location>
</feature>
<sequence length="418" mass="46860">MRVRNFSQLTNIAIRGSTLASKFLLIFFLARFLEPSELGVYGLFAATIGYSLYLLGFDFYTYTTRELLKCDRSQWGGLLKDQGALTLVLYAVFLPLLGLVFLKGLLPLHVAGWFFSLLVLEHLTQELGRLLVAVSDQLYASLVLFLRSGLWAVLATVLMFLEPNVRTLNMVLGAWTLGSAMALLLGIFRLKRMRLSGWSKKVDWIWIVKGLKVAIALLVATLAIRGVFTLDRYWVQHLVGLDVLGAYVLFMGICSALMSFLDAGVFAFIYPGLISAYQKQDAAGFRQGVRKLLIQTIGLSAGFAVVALITIGPLLAWLDKPLYSDQLVLFPWLLLATVLYSVGMIPHFALYAQGRDRPIIYSHIASLLVFVLATWIFSHFWVQLAVSMGLCASFLSILCWKSWSYFRLTAAQYRIFQS</sequence>
<feature type="transmembrane region" description="Helical" evidence="6">
    <location>
        <begin position="359"/>
        <end position="378"/>
    </location>
</feature>
<protein>
    <submittedName>
        <fullName evidence="7">Lipopolysaccharide biosynthesis protein</fullName>
    </submittedName>
</protein>
<dbReference type="RefSeq" id="WP_368491593.1">
    <property type="nucleotide sequence ID" value="NZ_CP162607.1"/>
</dbReference>
<dbReference type="GO" id="GO:0005886">
    <property type="term" value="C:plasma membrane"/>
    <property type="evidence" value="ECO:0007669"/>
    <property type="project" value="UniProtKB-SubCell"/>
</dbReference>
<feature type="transmembrane region" description="Helical" evidence="6">
    <location>
        <begin position="83"/>
        <end position="102"/>
    </location>
</feature>
<reference evidence="7" key="1">
    <citation type="submission" date="2024-07" db="EMBL/GenBank/DDBJ databases">
        <title>Identification and characteristics of a novel species of coltsfoot's symbiotic bacteria.</title>
        <authorList>
            <person name="Juszczyk A."/>
            <person name="Jasielczuk I."/>
            <person name="Gurgul A."/>
            <person name="Rogala M."/>
            <person name="Kowalczyk A."/>
            <person name="Szmatola T."/>
            <person name="Kosecka-Strojek M."/>
            <person name="Arent Z."/>
            <person name="Latowski D."/>
        </authorList>
    </citation>
    <scope>NUCLEOTIDE SEQUENCE</scope>
    <source>
        <strain evidence="7">Hg7Tf</strain>
    </source>
</reference>
<feature type="transmembrane region" description="Helical" evidence="6">
    <location>
        <begin position="139"/>
        <end position="161"/>
    </location>
</feature>
<dbReference type="PANTHER" id="PTHR30250:SF11">
    <property type="entry name" value="O-ANTIGEN TRANSPORTER-RELATED"/>
    <property type="match status" value="1"/>
</dbReference>
<feature type="transmembrane region" description="Helical" evidence="6">
    <location>
        <begin position="12"/>
        <end position="33"/>
    </location>
</feature>